<name>A0A6A6ZLC9_9PLEO</name>
<feature type="region of interest" description="Disordered" evidence="1">
    <location>
        <begin position="172"/>
        <end position="191"/>
    </location>
</feature>
<organism evidence="2 3">
    <name type="scientific">Ophiobolus disseminans</name>
    <dbReference type="NCBI Taxonomy" id="1469910"/>
    <lineage>
        <taxon>Eukaryota</taxon>
        <taxon>Fungi</taxon>
        <taxon>Dikarya</taxon>
        <taxon>Ascomycota</taxon>
        <taxon>Pezizomycotina</taxon>
        <taxon>Dothideomycetes</taxon>
        <taxon>Pleosporomycetidae</taxon>
        <taxon>Pleosporales</taxon>
        <taxon>Pleosporineae</taxon>
        <taxon>Phaeosphaeriaceae</taxon>
        <taxon>Ophiobolus</taxon>
    </lineage>
</organism>
<evidence type="ECO:0000313" key="3">
    <source>
        <dbReference type="Proteomes" id="UP000799424"/>
    </source>
</evidence>
<dbReference type="OrthoDB" id="3886018at2759"/>
<feature type="compositionally biased region" description="Acidic residues" evidence="1">
    <location>
        <begin position="172"/>
        <end position="182"/>
    </location>
</feature>
<evidence type="ECO:0000313" key="2">
    <source>
        <dbReference type="EMBL" id="KAF2821563.1"/>
    </source>
</evidence>
<keyword evidence="3" id="KW-1185">Reference proteome</keyword>
<accession>A0A6A6ZLC9</accession>
<reference evidence="2" key="1">
    <citation type="journal article" date="2020" name="Stud. Mycol.">
        <title>101 Dothideomycetes genomes: a test case for predicting lifestyles and emergence of pathogens.</title>
        <authorList>
            <person name="Haridas S."/>
            <person name="Albert R."/>
            <person name="Binder M."/>
            <person name="Bloem J."/>
            <person name="Labutti K."/>
            <person name="Salamov A."/>
            <person name="Andreopoulos B."/>
            <person name="Baker S."/>
            <person name="Barry K."/>
            <person name="Bills G."/>
            <person name="Bluhm B."/>
            <person name="Cannon C."/>
            <person name="Castanera R."/>
            <person name="Culley D."/>
            <person name="Daum C."/>
            <person name="Ezra D."/>
            <person name="Gonzalez J."/>
            <person name="Henrissat B."/>
            <person name="Kuo A."/>
            <person name="Liang C."/>
            <person name="Lipzen A."/>
            <person name="Lutzoni F."/>
            <person name="Magnuson J."/>
            <person name="Mondo S."/>
            <person name="Nolan M."/>
            <person name="Ohm R."/>
            <person name="Pangilinan J."/>
            <person name="Park H.-J."/>
            <person name="Ramirez L."/>
            <person name="Alfaro M."/>
            <person name="Sun H."/>
            <person name="Tritt A."/>
            <person name="Yoshinaga Y."/>
            <person name="Zwiers L.-H."/>
            <person name="Turgeon B."/>
            <person name="Goodwin S."/>
            <person name="Spatafora J."/>
            <person name="Crous P."/>
            <person name="Grigoriev I."/>
        </authorList>
    </citation>
    <scope>NUCLEOTIDE SEQUENCE</scope>
    <source>
        <strain evidence="2">CBS 113818</strain>
    </source>
</reference>
<sequence length="232" mass="26580">MVETVGNVEQVIYEGSDDDRDVGGVNTAMFRDFSRRRSLVATHLHGCTMLVIIGRKGVYMGHYWENISFDPDTWNQLDGETPADTFQRTVITGLRDGKHYDRRYKPEQMSLTDFAQQLRDDHVKPTPTPSPLPVFTPAQQGYPQEWQLINGEVIRILPKIGKPNRWEEILYDPPEESVEEDTSDKTPSGRDLVKFDPEHQIAPGGHRGPGPQRLVKMWVEYAEVHSTDWYGN</sequence>
<dbReference type="EMBL" id="MU006237">
    <property type="protein sequence ID" value="KAF2821563.1"/>
    <property type="molecule type" value="Genomic_DNA"/>
</dbReference>
<protein>
    <submittedName>
        <fullName evidence="2">Uncharacterized protein</fullName>
    </submittedName>
</protein>
<dbReference type="AlphaFoldDB" id="A0A6A6ZLC9"/>
<proteinExistence type="predicted"/>
<gene>
    <name evidence="2" type="ORF">CC86DRAFT_411244</name>
</gene>
<dbReference type="Proteomes" id="UP000799424">
    <property type="component" value="Unassembled WGS sequence"/>
</dbReference>
<evidence type="ECO:0000256" key="1">
    <source>
        <dbReference type="SAM" id="MobiDB-lite"/>
    </source>
</evidence>